<dbReference type="Proteomes" id="UP000887578">
    <property type="component" value="Unplaced"/>
</dbReference>
<proteinExistence type="predicted"/>
<reference evidence="2" key="1">
    <citation type="submission" date="2022-11" db="UniProtKB">
        <authorList>
            <consortium name="WormBaseParasite"/>
        </authorList>
    </citation>
    <scope>IDENTIFICATION</scope>
</reference>
<evidence type="ECO:0000313" key="1">
    <source>
        <dbReference type="Proteomes" id="UP000887578"/>
    </source>
</evidence>
<keyword evidence="1" id="KW-1185">Reference proteome</keyword>
<protein>
    <submittedName>
        <fullName evidence="2">Vitellogenin</fullName>
    </submittedName>
</protein>
<accession>A0A914PC85</accession>
<name>A0A914PC85_9BILA</name>
<sequence length="87" mass="10120">MVNLSDTLLMVAVAQNLFMGPAQLKYRLVESPFEQVITVKNFQYSPIKKNTVQTTIMEDDGEFMYSSPDYGFLTLTNNWLFKHEFSR</sequence>
<dbReference type="WBParaSite" id="PDA_v2.g15196.t1">
    <property type="protein sequence ID" value="PDA_v2.g15196.t1"/>
    <property type="gene ID" value="PDA_v2.g15196"/>
</dbReference>
<organism evidence="1 2">
    <name type="scientific">Panagrolaimus davidi</name>
    <dbReference type="NCBI Taxonomy" id="227884"/>
    <lineage>
        <taxon>Eukaryota</taxon>
        <taxon>Metazoa</taxon>
        <taxon>Ecdysozoa</taxon>
        <taxon>Nematoda</taxon>
        <taxon>Chromadorea</taxon>
        <taxon>Rhabditida</taxon>
        <taxon>Tylenchina</taxon>
        <taxon>Panagrolaimomorpha</taxon>
        <taxon>Panagrolaimoidea</taxon>
        <taxon>Panagrolaimidae</taxon>
        <taxon>Panagrolaimus</taxon>
    </lineage>
</organism>
<evidence type="ECO:0000313" key="2">
    <source>
        <dbReference type="WBParaSite" id="PDA_v2.g15196.t1"/>
    </source>
</evidence>
<dbReference type="AlphaFoldDB" id="A0A914PC85"/>